<evidence type="ECO:0000256" key="3">
    <source>
        <dbReference type="ARBA" id="ARBA00022519"/>
    </source>
</evidence>
<feature type="region of interest" description="Disordered" evidence="7">
    <location>
        <begin position="248"/>
        <end position="270"/>
    </location>
</feature>
<keyword evidence="2" id="KW-1003">Cell membrane</keyword>
<evidence type="ECO:0000256" key="4">
    <source>
        <dbReference type="ARBA" id="ARBA00022692"/>
    </source>
</evidence>
<evidence type="ECO:0000256" key="7">
    <source>
        <dbReference type="SAM" id="MobiDB-lite"/>
    </source>
</evidence>
<dbReference type="GO" id="GO:0006508">
    <property type="term" value="P:proteolysis"/>
    <property type="evidence" value="ECO:0007669"/>
    <property type="project" value="UniProtKB-KW"/>
</dbReference>
<evidence type="ECO:0000256" key="1">
    <source>
        <dbReference type="ARBA" id="ARBA00004141"/>
    </source>
</evidence>
<organism evidence="10 11">
    <name type="scientific">Methylopila henanensis</name>
    <dbReference type="NCBI Taxonomy" id="873516"/>
    <lineage>
        <taxon>Bacteria</taxon>
        <taxon>Pseudomonadati</taxon>
        <taxon>Pseudomonadota</taxon>
        <taxon>Alphaproteobacteria</taxon>
        <taxon>Hyphomicrobiales</taxon>
        <taxon>Methylopilaceae</taxon>
        <taxon>Methylopila</taxon>
    </lineage>
</organism>
<sequence length="270" mass="28614">MERQREPIFNIPLSVSAPIALFVAIHLVRLALTDEQDLWLLLHAAFIPARYDAASPYAAELAAAGGDAAGVWTFLSYAFLHGDYMHLIVNSVWMLAFGSAVAWRFGAVRFLLFSAICAVAGAATHLAVHFGDPIPVIGASAAISGHMAAALRFVFAATGPLGVFRPHGREAFFAPAASLRQTLRLPQAIVFLAVWFGSNIIFGLGAMTLVGEGASVAWEAHIGGFVAGLLLFPLIDPKVVRFDRVSQAQAGLRPPPEGPHDDGDGAPGRP</sequence>
<dbReference type="EMBL" id="JBHUER010000002">
    <property type="protein sequence ID" value="MFD1702103.1"/>
    <property type="molecule type" value="Genomic_DNA"/>
</dbReference>
<comment type="caution">
    <text evidence="10">The sequence shown here is derived from an EMBL/GenBank/DDBJ whole genome shotgun (WGS) entry which is preliminary data.</text>
</comment>
<evidence type="ECO:0000256" key="5">
    <source>
        <dbReference type="ARBA" id="ARBA00022989"/>
    </source>
</evidence>
<dbReference type="RefSeq" id="WP_378797129.1">
    <property type="nucleotide sequence ID" value="NZ_JBHUER010000002.1"/>
</dbReference>
<keyword evidence="6 8" id="KW-0472">Membrane</keyword>
<reference evidence="11" key="1">
    <citation type="journal article" date="2019" name="Int. J. Syst. Evol. Microbiol.">
        <title>The Global Catalogue of Microorganisms (GCM) 10K type strain sequencing project: providing services to taxonomists for standard genome sequencing and annotation.</title>
        <authorList>
            <consortium name="The Broad Institute Genomics Platform"/>
            <consortium name="The Broad Institute Genome Sequencing Center for Infectious Disease"/>
            <person name="Wu L."/>
            <person name="Ma J."/>
        </authorList>
    </citation>
    <scope>NUCLEOTIDE SEQUENCE [LARGE SCALE GENOMIC DNA]</scope>
    <source>
        <strain evidence="11">KCTC 23707</strain>
    </source>
</reference>
<feature type="transmembrane region" description="Helical" evidence="8">
    <location>
        <begin position="12"/>
        <end position="32"/>
    </location>
</feature>
<dbReference type="InterPro" id="IPR035952">
    <property type="entry name" value="Rhomboid-like_sf"/>
</dbReference>
<evidence type="ECO:0000259" key="9">
    <source>
        <dbReference type="Pfam" id="PF01694"/>
    </source>
</evidence>
<dbReference type="PANTHER" id="PTHR43066">
    <property type="entry name" value="RHOMBOID-RELATED PROTEIN"/>
    <property type="match status" value="1"/>
</dbReference>
<accession>A0ABW4K687</accession>
<feature type="transmembrane region" description="Helical" evidence="8">
    <location>
        <begin position="188"/>
        <end position="210"/>
    </location>
</feature>
<evidence type="ECO:0000256" key="6">
    <source>
        <dbReference type="ARBA" id="ARBA00023136"/>
    </source>
</evidence>
<dbReference type="SUPFAM" id="SSF144091">
    <property type="entry name" value="Rhomboid-like"/>
    <property type="match status" value="1"/>
</dbReference>
<feature type="transmembrane region" description="Helical" evidence="8">
    <location>
        <begin position="110"/>
        <end position="128"/>
    </location>
</feature>
<evidence type="ECO:0000256" key="8">
    <source>
        <dbReference type="SAM" id="Phobius"/>
    </source>
</evidence>
<dbReference type="Gene3D" id="1.20.1540.10">
    <property type="entry name" value="Rhomboid-like"/>
    <property type="match status" value="1"/>
</dbReference>
<feature type="transmembrane region" description="Helical" evidence="8">
    <location>
        <begin position="134"/>
        <end position="155"/>
    </location>
</feature>
<feature type="domain" description="Peptidase S54 rhomboid" evidence="9">
    <location>
        <begin position="70"/>
        <end position="232"/>
    </location>
</feature>
<dbReference type="Pfam" id="PF01694">
    <property type="entry name" value="Rhomboid"/>
    <property type="match status" value="1"/>
</dbReference>
<dbReference type="Proteomes" id="UP001597308">
    <property type="component" value="Unassembled WGS sequence"/>
</dbReference>
<protein>
    <submittedName>
        <fullName evidence="10">Rhomboid family intramembrane serine protease</fullName>
        <ecNumber evidence="10">3.4.21.-</ecNumber>
    </submittedName>
</protein>
<dbReference type="InterPro" id="IPR022764">
    <property type="entry name" value="Peptidase_S54_rhomboid_dom"/>
</dbReference>
<keyword evidence="3" id="KW-0997">Cell inner membrane</keyword>
<dbReference type="PANTHER" id="PTHR43066:SF26">
    <property type="entry name" value="RHOMBOID PROTEASE GLPG"/>
    <property type="match status" value="1"/>
</dbReference>
<keyword evidence="11" id="KW-1185">Reference proteome</keyword>
<feature type="transmembrane region" description="Helical" evidence="8">
    <location>
        <begin position="84"/>
        <end position="103"/>
    </location>
</feature>
<name>A0ABW4K687_9HYPH</name>
<dbReference type="EC" id="3.4.21.-" evidence="10"/>
<evidence type="ECO:0000313" key="10">
    <source>
        <dbReference type="EMBL" id="MFD1702103.1"/>
    </source>
</evidence>
<keyword evidence="5 8" id="KW-1133">Transmembrane helix</keyword>
<keyword evidence="10" id="KW-0645">Protease</keyword>
<dbReference type="GO" id="GO:0008233">
    <property type="term" value="F:peptidase activity"/>
    <property type="evidence" value="ECO:0007669"/>
    <property type="project" value="UniProtKB-KW"/>
</dbReference>
<keyword evidence="4 8" id="KW-0812">Transmembrane</keyword>
<keyword evidence="10" id="KW-0378">Hydrolase</keyword>
<gene>
    <name evidence="10" type="ORF">ACFSCV_03710</name>
</gene>
<proteinExistence type="predicted"/>
<evidence type="ECO:0000313" key="11">
    <source>
        <dbReference type="Proteomes" id="UP001597308"/>
    </source>
</evidence>
<feature type="transmembrane region" description="Helical" evidence="8">
    <location>
        <begin position="216"/>
        <end position="235"/>
    </location>
</feature>
<comment type="subcellular location">
    <subcellularLocation>
        <location evidence="1">Membrane</location>
        <topology evidence="1">Multi-pass membrane protein</topology>
    </subcellularLocation>
</comment>
<evidence type="ECO:0000256" key="2">
    <source>
        <dbReference type="ARBA" id="ARBA00022475"/>
    </source>
</evidence>